<protein>
    <submittedName>
        <fullName evidence="1">Uncharacterized protein</fullName>
    </submittedName>
</protein>
<reference evidence="2" key="1">
    <citation type="submission" date="2016-10" db="EMBL/GenBank/DDBJ databases">
        <authorList>
            <person name="Varghese N."/>
            <person name="Submissions S."/>
        </authorList>
    </citation>
    <scope>NUCLEOTIDE SEQUENCE [LARGE SCALE GENOMIC DNA]</scope>
    <source>
        <strain evidence="2">DSM 44437</strain>
    </source>
</reference>
<organism evidence="1 2">
    <name type="scientific">Lentzea albida</name>
    <dbReference type="NCBI Taxonomy" id="65499"/>
    <lineage>
        <taxon>Bacteria</taxon>
        <taxon>Bacillati</taxon>
        <taxon>Actinomycetota</taxon>
        <taxon>Actinomycetes</taxon>
        <taxon>Pseudonocardiales</taxon>
        <taxon>Pseudonocardiaceae</taxon>
        <taxon>Lentzea</taxon>
    </lineage>
</organism>
<name>A0A1H9KG14_9PSEU</name>
<dbReference type="EMBL" id="FOFV01000005">
    <property type="protein sequence ID" value="SEQ97783.1"/>
    <property type="molecule type" value="Genomic_DNA"/>
</dbReference>
<gene>
    <name evidence="1" type="ORF">SAMN04488000_105311</name>
</gene>
<accession>A0A1H9KG14</accession>
<dbReference type="AlphaFoldDB" id="A0A1H9KG14"/>
<keyword evidence="2" id="KW-1185">Reference proteome</keyword>
<dbReference type="RefSeq" id="WP_177229765.1">
    <property type="nucleotide sequence ID" value="NZ_FOFV01000005.1"/>
</dbReference>
<evidence type="ECO:0000313" key="1">
    <source>
        <dbReference type="EMBL" id="SEQ97783.1"/>
    </source>
</evidence>
<dbReference type="Proteomes" id="UP000199503">
    <property type="component" value="Unassembled WGS sequence"/>
</dbReference>
<evidence type="ECO:0000313" key="2">
    <source>
        <dbReference type="Proteomes" id="UP000199503"/>
    </source>
</evidence>
<proteinExistence type="predicted"/>
<sequence>MTLAAIVLVVAALSVWLDRHRDRNAGLAGSSDVNDRDRVRVRDDLRYLT</sequence>